<accession>A0A0M9A3U9</accession>
<evidence type="ECO:0000313" key="2">
    <source>
        <dbReference type="Proteomes" id="UP000053105"/>
    </source>
</evidence>
<proteinExistence type="predicted"/>
<gene>
    <name evidence="1" type="ORF">WN51_12336</name>
</gene>
<name>A0A0M9A3U9_9HYME</name>
<keyword evidence="2" id="KW-1185">Reference proteome</keyword>
<organism evidence="1 2">
    <name type="scientific">Melipona quadrifasciata</name>
    <dbReference type="NCBI Taxonomy" id="166423"/>
    <lineage>
        <taxon>Eukaryota</taxon>
        <taxon>Metazoa</taxon>
        <taxon>Ecdysozoa</taxon>
        <taxon>Arthropoda</taxon>
        <taxon>Hexapoda</taxon>
        <taxon>Insecta</taxon>
        <taxon>Pterygota</taxon>
        <taxon>Neoptera</taxon>
        <taxon>Endopterygota</taxon>
        <taxon>Hymenoptera</taxon>
        <taxon>Apocrita</taxon>
        <taxon>Aculeata</taxon>
        <taxon>Apoidea</taxon>
        <taxon>Anthophila</taxon>
        <taxon>Apidae</taxon>
        <taxon>Melipona</taxon>
    </lineage>
</organism>
<dbReference type="Proteomes" id="UP000053105">
    <property type="component" value="Unassembled WGS sequence"/>
</dbReference>
<dbReference type="AlphaFoldDB" id="A0A0M9A3U9"/>
<reference evidence="1 2" key="1">
    <citation type="submission" date="2015-07" db="EMBL/GenBank/DDBJ databases">
        <title>The genome of Melipona quadrifasciata.</title>
        <authorList>
            <person name="Pan H."/>
            <person name="Kapheim K."/>
        </authorList>
    </citation>
    <scope>NUCLEOTIDE SEQUENCE [LARGE SCALE GENOMIC DNA]</scope>
    <source>
        <strain evidence="1">0111107301</strain>
        <tissue evidence="1">Whole body</tissue>
    </source>
</reference>
<dbReference type="EMBL" id="KQ435756">
    <property type="protein sequence ID" value="KOX75906.1"/>
    <property type="molecule type" value="Genomic_DNA"/>
</dbReference>
<protein>
    <submittedName>
        <fullName evidence="1">Uncharacterized protein</fullName>
    </submittedName>
</protein>
<evidence type="ECO:0000313" key="1">
    <source>
        <dbReference type="EMBL" id="KOX75906.1"/>
    </source>
</evidence>
<sequence>MQLSKSSVSETSFGPRERGNFPSAFFLLSLVPNFTELHRSFHQQGRTDRTQLDYWNLHTHYVFVSSKLSRETDFVSVLFASVRTTCVNIFPHPLCIKHRLSCDSAELEKFLQSPERVLVRPQVDAATGLRASNSATNFTMGCTSAIAKTATFFIKMDTAAPHEHNECDMKYIQRNLEITSPMANSNLREIIILVECEMVEMIETNEQFFTEMFFKDLNNIWSVEKLLSHIHSLCNNQMTRSLKITKFKNSSYALLPSLQRNLSTLITFKDAKKKKKLHDLYSIAFPPGRNEVLIESPAGGENGPPPYYNYNAVQELSLELTQNPFALSPRFAPRRALPINQSDKGIDDSTDGARRLINLNNPISVLKYEKFCGAYIRERFDASTTKI</sequence>